<dbReference type="GO" id="GO:0004725">
    <property type="term" value="F:protein tyrosine phosphatase activity"/>
    <property type="evidence" value="ECO:0007669"/>
    <property type="project" value="InterPro"/>
</dbReference>
<evidence type="ECO:0000313" key="2">
    <source>
        <dbReference type="EMBL" id="CAF4395945.1"/>
    </source>
</evidence>
<reference evidence="2" key="1">
    <citation type="submission" date="2021-02" db="EMBL/GenBank/DDBJ databases">
        <authorList>
            <person name="Nowell W R."/>
        </authorList>
    </citation>
    <scope>NUCLEOTIDE SEQUENCE</scope>
</reference>
<evidence type="ECO:0000259" key="1">
    <source>
        <dbReference type="PROSITE" id="PS50055"/>
    </source>
</evidence>
<gene>
    <name evidence="2" type="ORF">KXQ929_LOCUS50740</name>
</gene>
<organism evidence="2 3">
    <name type="scientific">Adineta steineri</name>
    <dbReference type="NCBI Taxonomy" id="433720"/>
    <lineage>
        <taxon>Eukaryota</taxon>
        <taxon>Metazoa</taxon>
        <taxon>Spiralia</taxon>
        <taxon>Gnathifera</taxon>
        <taxon>Rotifera</taxon>
        <taxon>Eurotatoria</taxon>
        <taxon>Bdelloidea</taxon>
        <taxon>Adinetida</taxon>
        <taxon>Adinetidae</taxon>
        <taxon>Adineta</taxon>
    </lineage>
</organism>
<dbReference type="AlphaFoldDB" id="A0A820P407"/>
<dbReference type="Gene3D" id="3.90.190.10">
    <property type="entry name" value="Protein tyrosine phosphatase superfamily"/>
    <property type="match status" value="1"/>
</dbReference>
<dbReference type="Proteomes" id="UP000663868">
    <property type="component" value="Unassembled WGS sequence"/>
</dbReference>
<accession>A0A820P407</accession>
<comment type="caution">
    <text evidence="2">The sequence shown here is derived from an EMBL/GenBank/DDBJ whole genome shotgun (WGS) entry which is preliminary data.</text>
</comment>
<dbReference type="InterPro" id="IPR000242">
    <property type="entry name" value="PTP_cat"/>
</dbReference>
<name>A0A820P407_9BILA</name>
<dbReference type="Pfam" id="PF00102">
    <property type="entry name" value="Y_phosphatase"/>
    <property type="match status" value="1"/>
</dbReference>
<dbReference type="PROSITE" id="PS50055">
    <property type="entry name" value="TYR_PHOSPHATASE_PTP"/>
    <property type="match status" value="1"/>
</dbReference>
<dbReference type="SUPFAM" id="SSF52799">
    <property type="entry name" value="(Phosphotyrosine protein) phosphatases II"/>
    <property type="match status" value="1"/>
</dbReference>
<evidence type="ECO:0000313" key="3">
    <source>
        <dbReference type="Proteomes" id="UP000663868"/>
    </source>
</evidence>
<sequence>MDGFQHPYNFTAGEATKKWRTLVANDGILLAREFNTLQKLDTNRITIATNPINKSKNRYALVYPYDEDYCRVCLKKEIDNQSNEHSDYINASVIWSIPPV</sequence>
<proteinExistence type="predicted"/>
<feature type="domain" description="Tyrosine-protein phosphatase" evidence="1">
    <location>
        <begin position="30"/>
        <end position="100"/>
    </location>
</feature>
<dbReference type="EMBL" id="CAJOBB010023824">
    <property type="protein sequence ID" value="CAF4395945.1"/>
    <property type="molecule type" value="Genomic_DNA"/>
</dbReference>
<dbReference type="InterPro" id="IPR029021">
    <property type="entry name" value="Prot-tyrosine_phosphatase-like"/>
</dbReference>
<protein>
    <recommendedName>
        <fullName evidence="1">Tyrosine-protein phosphatase domain-containing protein</fullName>
    </recommendedName>
</protein>